<evidence type="ECO:0000313" key="12">
    <source>
        <dbReference type="EMBL" id="RCL82491.1"/>
    </source>
</evidence>
<evidence type="ECO:0000256" key="3">
    <source>
        <dbReference type="ARBA" id="ARBA00020042"/>
    </source>
</evidence>
<keyword evidence="8 10" id="KW-1133">Transmembrane helix</keyword>
<reference evidence="12 13" key="1">
    <citation type="journal article" date="2018" name="Microbiome">
        <title>Fine metagenomic profile of the Mediterranean stratified and mixed water columns revealed by assembly and recruitment.</title>
        <authorList>
            <person name="Haro-Moreno J.M."/>
            <person name="Lopez-Perez M."/>
            <person name="De La Torre J.R."/>
            <person name="Picazo A."/>
            <person name="Camacho A."/>
            <person name="Rodriguez-Valera F."/>
        </authorList>
    </citation>
    <scope>NUCLEOTIDE SEQUENCE [LARGE SCALE GENOMIC DNA]</scope>
    <source>
        <strain evidence="12">MED-G50</strain>
    </source>
</reference>
<feature type="transmembrane region" description="Helical" evidence="10">
    <location>
        <begin position="20"/>
        <end position="43"/>
    </location>
</feature>
<comment type="similarity">
    <text evidence="2">Belongs to the GSP G family.</text>
</comment>
<dbReference type="NCBIfam" id="TIGR02532">
    <property type="entry name" value="IV_pilin_GFxxxE"/>
    <property type="match status" value="1"/>
</dbReference>
<gene>
    <name evidence="12" type="primary">gspG</name>
    <name evidence="12" type="ORF">DBW64_06510</name>
</gene>
<dbReference type="InterPro" id="IPR012902">
    <property type="entry name" value="N_methyl_site"/>
</dbReference>
<name>A0A368EGC0_9PROT</name>
<proteinExistence type="inferred from homology"/>
<evidence type="ECO:0000256" key="1">
    <source>
        <dbReference type="ARBA" id="ARBA00004377"/>
    </source>
</evidence>
<sequence>MTINSHTQPTLKRPKANGFSFIELMVAVVIMGLLTSVVVLNVLPSQNRAMVEKARSDVALISQAIEMYRMETLRYPAMEDGLDALTRAPAGDTFRQEGFVKSLPKDPWNNPYQYLVPGEFGSYDVFSLGADGRLGGSGLDADIGNWLDE</sequence>
<evidence type="ECO:0000256" key="2">
    <source>
        <dbReference type="ARBA" id="ARBA00009984"/>
    </source>
</evidence>
<evidence type="ECO:0000313" key="13">
    <source>
        <dbReference type="Proteomes" id="UP000252289"/>
    </source>
</evidence>
<protein>
    <recommendedName>
        <fullName evidence="3">Type II secretion system core protein G</fullName>
    </recommendedName>
</protein>
<dbReference type="PRINTS" id="PR00813">
    <property type="entry name" value="BCTERIALGSPG"/>
</dbReference>
<keyword evidence="5" id="KW-0488">Methylation</keyword>
<evidence type="ECO:0000256" key="6">
    <source>
        <dbReference type="ARBA" id="ARBA00022519"/>
    </source>
</evidence>
<evidence type="ECO:0000256" key="4">
    <source>
        <dbReference type="ARBA" id="ARBA00022475"/>
    </source>
</evidence>
<dbReference type="SUPFAM" id="SSF54523">
    <property type="entry name" value="Pili subunits"/>
    <property type="match status" value="1"/>
</dbReference>
<dbReference type="GO" id="GO:0015627">
    <property type="term" value="C:type II protein secretion system complex"/>
    <property type="evidence" value="ECO:0007669"/>
    <property type="project" value="InterPro"/>
</dbReference>
<evidence type="ECO:0000256" key="5">
    <source>
        <dbReference type="ARBA" id="ARBA00022481"/>
    </source>
</evidence>
<organism evidence="12 13">
    <name type="scientific">PS1 clade bacterium</name>
    <dbReference type="NCBI Taxonomy" id="2175152"/>
    <lineage>
        <taxon>Bacteria</taxon>
        <taxon>Pseudomonadati</taxon>
        <taxon>Pseudomonadota</taxon>
        <taxon>Alphaproteobacteria</taxon>
        <taxon>PS1 clade</taxon>
    </lineage>
</organism>
<feature type="domain" description="Type II secretion system protein GspG C-terminal" evidence="11">
    <location>
        <begin position="41"/>
        <end position="146"/>
    </location>
</feature>
<dbReference type="InterPro" id="IPR045584">
    <property type="entry name" value="Pilin-like"/>
</dbReference>
<dbReference type="Pfam" id="PF08334">
    <property type="entry name" value="T2SSG"/>
    <property type="match status" value="1"/>
</dbReference>
<evidence type="ECO:0000256" key="8">
    <source>
        <dbReference type="ARBA" id="ARBA00022989"/>
    </source>
</evidence>
<dbReference type="GO" id="GO:0005886">
    <property type="term" value="C:plasma membrane"/>
    <property type="evidence" value="ECO:0007669"/>
    <property type="project" value="UniProtKB-SubCell"/>
</dbReference>
<dbReference type="InterPro" id="IPR000983">
    <property type="entry name" value="Bac_GSPG_pilin"/>
</dbReference>
<dbReference type="Proteomes" id="UP000252289">
    <property type="component" value="Unassembled WGS sequence"/>
</dbReference>
<evidence type="ECO:0000259" key="11">
    <source>
        <dbReference type="Pfam" id="PF08334"/>
    </source>
</evidence>
<dbReference type="InterPro" id="IPR010054">
    <property type="entry name" value="Type2_sec_GspG"/>
</dbReference>
<dbReference type="GO" id="GO:0015628">
    <property type="term" value="P:protein secretion by the type II secretion system"/>
    <property type="evidence" value="ECO:0007669"/>
    <property type="project" value="InterPro"/>
</dbReference>
<dbReference type="InterPro" id="IPR013545">
    <property type="entry name" value="T2SS_protein-GspG_C"/>
</dbReference>
<dbReference type="EMBL" id="QOQK01000046">
    <property type="protein sequence ID" value="RCL82491.1"/>
    <property type="molecule type" value="Genomic_DNA"/>
</dbReference>
<evidence type="ECO:0000256" key="7">
    <source>
        <dbReference type="ARBA" id="ARBA00022692"/>
    </source>
</evidence>
<keyword evidence="6" id="KW-0997">Cell inner membrane</keyword>
<dbReference type="AlphaFoldDB" id="A0A368EGC0"/>
<comment type="caution">
    <text evidence="12">The sequence shown here is derived from an EMBL/GenBank/DDBJ whole genome shotgun (WGS) entry which is preliminary data.</text>
</comment>
<dbReference type="NCBIfam" id="TIGR01710">
    <property type="entry name" value="typeII_sec_gspG"/>
    <property type="match status" value="1"/>
</dbReference>
<evidence type="ECO:0000256" key="9">
    <source>
        <dbReference type="ARBA" id="ARBA00023136"/>
    </source>
</evidence>
<keyword evidence="7 10" id="KW-0812">Transmembrane</keyword>
<comment type="subcellular location">
    <subcellularLocation>
        <location evidence="1">Cell inner membrane</location>
        <topology evidence="1">Single-pass membrane protein</topology>
    </subcellularLocation>
</comment>
<keyword evidence="4" id="KW-1003">Cell membrane</keyword>
<accession>A0A368EGC0</accession>
<evidence type="ECO:0000256" key="10">
    <source>
        <dbReference type="SAM" id="Phobius"/>
    </source>
</evidence>
<dbReference type="Pfam" id="PF07963">
    <property type="entry name" value="N_methyl"/>
    <property type="match status" value="1"/>
</dbReference>
<keyword evidence="9 10" id="KW-0472">Membrane</keyword>
<dbReference type="Gene3D" id="3.30.700.10">
    <property type="entry name" value="Glycoprotein, Type 4 Pilin"/>
    <property type="match status" value="1"/>
</dbReference>